<dbReference type="GO" id="GO:0009289">
    <property type="term" value="C:pilus"/>
    <property type="evidence" value="ECO:0007669"/>
    <property type="project" value="UniProtKB-SubCell"/>
</dbReference>
<dbReference type="Pfam" id="PF00419">
    <property type="entry name" value="Fimbrial"/>
    <property type="match status" value="1"/>
</dbReference>
<dbReference type="EMBL" id="CP039371">
    <property type="protein sequence ID" value="QCI11376.1"/>
    <property type="molecule type" value="Genomic_DNA"/>
</dbReference>
<keyword evidence="3 5" id="KW-0732">Signal</keyword>
<dbReference type="PANTHER" id="PTHR33420">
    <property type="entry name" value="FIMBRIAL SUBUNIT ELFA-RELATED"/>
    <property type="match status" value="1"/>
</dbReference>
<evidence type="ECO:0000313" key="7">
    <source>
        <dbReference type="EMBL" id="QCI11376.1"/>
    </source>
</evidence>
<keyword evidence="4" id="KW-0281">Fimbrium</keyword>
<organism evidence="7 8">
    <name type="scientific">Pseudomonas putida</name>
    <name type="common">Arthrobacter siderocapsulatus</name>
    <dbReference type="NCBI Taxonomy" id="303"/>
    <lineage>
        <taxon>Bacteria</taxon>
        <taxon>Pseudomonadati</taxon>
        <taxon>Pseudomonadota</taxon>
        <taxon>Gammaproteobacteria</taxon>
        <taxon>Pseudomonadales</taxon>
        <taxon>Pseudomonadaceae</taxon>
        <taxon>Pseudomonas</taxon>
    </lineage>
</organism>
<evidence type="ECO:0000256" key="4">
    <source>
        <dbReference type="ARBA" id="ARBA00023263"/>
    </source>
</evidence>
<dbReference type="PANTHER" id="PTHR33420:SF3">
    <property type="entry name" value="FIMBRIAL SUBUNIT ELFA"/>
    <property type="match status" value="1"/>
</dbReference>
<dbReference type="InterPro" id="IPR050263">
    <property type="entry name" value="Bact_Fimbrial_Adh_Pro"/>
</dbReference>
<feature type="domain" description="Fimbrial-type adhesion" evidence="6">
    <location>
        <begin position="24"/>
        <end position="177"/>
    </location>
</feature>
<dbReference type="Gene3D" id="2.60.40.1090">
    <property type="entry name" value="Fimbrial-type adhesion domain"/>
    <property type="match status" value="1"/>
</dbReference>
<dbReference type="OrthoDB" id="7031916at2"/>
<evidence type="ECO:0000256" key="2">
    <source>
        <dbReference type="ARBA" id="ARBA00006671"/>
    </source>
</evidence>
<dbReference type="AlphaFoldDB" id="A0A4D6X5Y5"/>
<feature type="chain" id="PRO_5020970456" evidence="5">
    <location>
        <begin position="20"/>
        <end position="179"/>
    </location>
</feature>
<evidence type="ECO:0000313" key="8">
    <source>
        <dbReference type="Proteomes" id="UP000298551"/>
    </source>
</evidence>
<name>A0A4D6X5Y5_PSEPU</name>
<dbReference type="GO" id="GO:0043709">
    <property type="term" value="P:cell adhesion involved in single-species biofilm formation"/>
    <property type="evidence" value="ECO:0007669"/>
    <property type="project" value="TreeGrafter"/>
</dbReference>
<dbReference type="InterPro" id="IPR000259">
    <property type="entry name" value="Adhesion_dom_fimbrial"/>
</dbReference>
<feature type="signal peptide" evidence="5">
    <location>
        <begin position="1"/>
        <end position="19"/>
    </location>
</feature>
<dbReference type="SUPFAM" id="SSF49401">
    <property type="entry name" value="Bacterial adhesins"/>
    <property type="match status" value="1"/>
</dbReference>
<comment type="subcellular location">
    <subcellularLocation>
        <location evidence="1">Fimbrium</location>
    </subcellularLocation>
</comment>
<dbReference type="RefSeq" id="WP_136913553.1">
    <property type="nucleotide sequence ID" value="NZ_CP039371.1"/>
</dbReference>
<dbReference type="InterPro" id="IPR036937">
    <property type="entry name" value="Adhesion_dom_fimbrial_sf"/>
</dbReference>
<dbReference type="InterPro" id="IPR008966">
    <property type="entry name" value="Adhesion_dom_sf"/>
</dbReference>
<protein>
    <submittedName>
        <fullName evidence="7">Type 1 fimbrial protein</fullName>
    </submittedName>
</protein>
<evidence type="ECO:0000256" key="5">
    <source>
        <dbReference type="SAM" id="SignalP"/>
    </source>
</evidence>
<evidence type="ECO:0000259" key="6">
    <source>
        <dbReference type="Pfam" id="PF00419"/>
    </source>
</evidence>
<gene>
    <name evidence="7" type="ORF">E6B08_08180</name>
</gene>
<proteinExistence type="inferred from homology"/>
<reference evidence="8" key="1">
    <citation type="submission" date="2019-04" db="EMBL/GenBank/DDBJ databases">
        <title>Genome sequence of Pseudomonas putida 1290, an auxin catabolizing strain.</title>
        <authorList>
            <person name="Laird T.S."/>
            <person name="Leveau J.H.J."/>
        </authorList>
    </citation>
    <scope>NUCLEOTIDE SEQUENCE [LARGE SCALE GENOMIC DNA]</scope>
    <source>
        <strain evidence="8">1290</strain>
    </source>
</reference>
<comment type="similarity">
    <text evidence="2">Belongs to the fimbrial protein family.</text>
</comment>
<sequence>MKKILIALGLGLASTTAFANTGSINFYGQVHAGTCPIEIIDPASGLPVARINMGNVSASQFVNVGDEAASRAFGMRVTPGAGCVVAPGSNANVTFTGAYGGAGAGNALYALEPGGAADLALIIKDNAGTPITNGTASKDYPLDATNPTTMIFSAAYVSTGAGVTAGRANTDVQFFVDIP</sequence>
<dbReference type="Proteomes" id="UP000298551">
    <property type="component" value="Chromosome"/>
</dbReference>
<accession>A0A4D6X5Y5</accession>
<evidence type="ECO:0000256" key="1">
    <source>
        <dbReference type="ARBA" id="ARBA00004561"/>
    </source>
</evidence>
<evidence type="ECO:0000256" key="3">
    <source>
        <dbReference type="ARBA" id="ARBA00022729"/>
    </source>
</evidence>